<keyword evidence="1" id="KW-0472">Membrane</keyword>
<protein>
    <submittedName>
        <fullName evidence="2">Type II secretion system protein</fullName>
    </submittedName>
</protein>
<keyword evidence="1" id="KW-0812">Transmembrane</keyword>
<dbReference type="Pfam" id="PF07963">
    <property type="entry name" value="N_methyl"/>
    <property type="match status" value="1"/>
</dbReference>
<evidence type="ECO:0000256" key="1">
    <source>
        <dbReference type="SAM" id="Phobius"/>
    </source>
</evidence>
<evidence type="ECO:0000313" key="3">
    <source>
        <dbReference type="Proteomes" id="UP001623592"/>
    </source>
</evidence>
<accession>A0ABW8TGK5</accession>
<dbReference type="InterPro" id="IPR012902">
    <property type="entry name" value="N_methyl_site"/>
</dbReference>
<keyword evidence="1" id="KW-1133">Transmembrane helix</keyword>
<gene>
    <name evidence="2" type="ORF">ACJDT4_14240</name>
</gene>
<reference evidence="2 3" key="1">
    <citation type="submission" date="2024-11" db="EMBL/GenBank/DDBJ databases">
        <authorList>
            <person name="Heng Y.C."/>
            <person name="Lim A.C.H."/>
            <person name="Lee J.K.Y."/>
            <person name="Kittelmann S."/>
        </authorList>
    </citation>
    <scope>NUCLEOTIDE SEQUENCE [LARGE SCALE GENOMIC DNA]</scope>
    <source>
        <strain evidence="2 3">WILCCON 0114</strain>
    </source>
</reference>
<sequence length="158" mass="18393">MHIYKVKKCRGFTIVELIASILIFSIFAVFSISILSGFMKGYLKESEIENQDSYVSEGMIILDNLLREGKIILQNDEIEVIKSDNSYNSIVFNRYSEKVVIDYYEGNVKVTSNNLMTKIKEFNVLKNKNVFYIFITCKDGRRYRRCFNLKLPDPQVTA</sequence>
<organism evidence="2 3">
    <name type="scientific">Clostridium neuense</name>
    <dbReference type="NCBI Taxonomy" id="1728934"/>
    <lineage>
        <taxon>Bacteria</taxon>
        <taxon>Bacillati</taxon>
        <taxon>Bacillota</taxon>
        <taxon>Clostridia</taxon>
        <taxon>Eubacteriales</taxon>
        <taxon>Clostridiaceae</taxon>
        <taxon>Clostridium</taxon>
    </lineage>
</organism>
<comment type="caution">
    <text evidence="2">The sequence shown here is derived from an EMBL/GenBank/DDBJ whole genome shotgun (WGS) entry which is preliminary data.</text>
</comment>
<name>A0ABW8TGK5_9CLOT</name>
<dbReference type="NCBIfam" id="TIGR02532">
    <property type="entry name" value="IV_pilin_GFxxxE"/>
    <property type="match status" value="1"/>
</dbReference>
<dbReference type="EMBL" id="JBJIAA010000011">
    <property type="protein sequence ID" value="MFL0251578.1"/>
    <property type="molecule type" value="Genomic_DNA"/>
</dbReference>
<evidence type="ECO:0000313" key="2">
    <source>
        <dbReference type="EMBL" id="MFL0251578.1"/>
    </source>
</evidence>
<dbReference type="Proteomes" id="UP001623592">
    <property type="component" value="Unassembled WGS sequence"/>
</dbReference>
<keyword evidence="3" id="KW-1185">Reference proteome</keyword>
<proteinExistence type="predicted"/>
<feature type="transmembrane region" description="Helical" evidence="1">
    <location>
        <begin position="12"/>
        <end position="39"/>
    </location>
</feature>
<dbReference type="RefSeq" id="WP_406788230.1">
    <property type="nucleotide sequence ID" value="NZ_JBJIAA010000011.1"/>
</dbReference>